<organism evidence="4 5">
    <name type="scientific">Bacteroides cellulosilyticus</name>
    <dbReference type="NCBI Taxonomy" id="246787"/>
    <lineage>
        <taxon>Bacteria</taxon>
        <taxon>Pseudomonadati</taxon>
        <taxon>Bacteroidota</taxon>
        <taxon>Bacteroidia</taxon>
        <taxon>Bacteroidales</taxon>
        <taxon>Bacteroidaceae</taxon>
        <taxon>Bacteroides</taxon>
    </lineage>
</organism>
<dbReference type="AlphaFoldDB" id="A0A5M6A669"/>
<gene>
    <name evidence="4" type="ORF">F2Y86_17165</name>
</gene>
<dbReference type="RefSeq" id="WP_007214402.1">
    <property type="nucleotide sequence ID" value="NZ_JAFEKG010000001.1"/>
</dbReference>
<evidence type="ECO:0000256" key="2">
    <source>
        <dbReference type="ARBA" id="ARBA00022679"/>
    </source>
</evidence>
<dbReference type="Gene3D" id="3.90.550.10">
    <property type="entry name" value="Spore Coat Polysaccharide Biosynthesis Protein SpsA, Chain A"/>
    <property type="match status" value="1"/>
</dbReference>
<evidence type="ECO:0000256" key="1">
    <source>
        <dbReference type="ARBA" id="ARBA00022676"/>
    </source>
</evidence>
<dbReference type="InterPro" id="IPR029044">
    <property type="entry name" value="Nucleotide-diphossugar_trans"/>
</dbReference>
<keyword evidence="2 4" id="KW-0808">Transferase</keyword>
<dbReference type="EMBL" id="VVYW01000014">
    <property type="protein sequence ID" value="KAA5406720.1"/>
    <property type="molecule type" value="Genomic_DNA"/>
</dbReference>
<dbReference type="PANTHER" id="PTHR22916:SF51">
    <property type="entry name" value="GLYCOSYLTRANSFERASE EPSH-RELATED"/>
    <property type="match status" value="1"/>
</dbReference>
<evidence type="ECO:0000313" key="5">
    <source>
        <dbReference type="Proteomes" id="UP000325055"/>
    </source>
</evidence>
<dbReference type="GO" id="GO:0016758">
    <property type="term" value="F:hexosyltransferase activity"/>
    <property type="evidence" value="ECO:0007669"/>
    <property type="project" value="UniProtKB-ARBA"/>
</dbReference>
<evidence type="ECO:0000313" key="4">
    <source>
        <dbReference type="EMBL" id="KAA5406720.1"/>
    </source>
</evidence>
<dbReference type="PANTHER" id="PTHR22916">
    <property type="entry name" value="GLYCOSYLTRANSFERASE"/>
    <property type="match status" value="1"/>
</dbReference>
<dbReference type="SUPFAM" id="SSF53448">
    <property type="entry name" value="Nucleotide-diphospho-sugar transferases"/>
    <property type="match status" value="1"/>
</dbReference>
<accession>A0A5M6A669</accession>
<proteinExistence type="predicted"/>
<dbReference type="InterPro" id="IPR001173">
    <property type="entry name" value="Glyco_trans_2-like"/>
</dbReference>
<keyword evidence="1" id="KW-0328">Glycosyltransferase</keyword>
<dbReference type="Proteomes" id="UP000325055">
    <property type="component" value="Unassembled WGS sequence"/>
</dbReference>
<comment type="caution">
    <text evidence="4">The sequence shown here is derived from an EMBL/GenBank/DDBJ whole genome shotgun (WGS) entry which is preliminary data.</text>
</comment>
<feature type="domain" description="Glycosyltransferase 2-like" evidence="3">
    <location>
        <begin position="5"/>
        <end position="138"/>
    </location>
</feature>
<dbReference type="Pfam" id="PF00535">
    <property type="entry name" value="Glycos_transf_2"/>
    <property type="match status" value="1"/>
</dbReference>
<sequence length="328" mass="38580">MPKVSVIIPVYGVEKYISRCARSLFEQTLDDIEYIFIDDCTKDNSIGVLYEVLEQYPQRKKQVQIVKLPINSGQAAARKRGMKLATGDYVIHCDGDDWVDVEAYDKMWRKAVETNSDIVFCEFYTTDGDNYSHIHNKLDALNKENILLMIVSRMLWSLCGGLVRRSIISNNQIIYPTANNGEDFAIMIQQIYYAQRFAYIGEPLYYYYVNSNSITKEVGLDKYLLRKEQHCANINIVEKFFERENVLEKNLDVLLILRLYCRANFSTQVRDRKTRMIWHSIYPELDSKNFLFNNKVPLHLKLYYWAVKLHAFSLYMLLSDLKHKFSKN</sequence>
<name>A0A5M6A669_9BACE</name>
<dbReference type="CDD" id="cd00761">
    <property type="entry name" value="Glyco_tranf_GTA_type"/>
    <property type="match status" value="1"/>
</dbReference>
<reference evidence="4 5" key="1">
    <citation type="journal article" date="2019" name="Nat. Med.">
        <title>A library of human gut bacterial isolates paired with longitudinal multiomics data enables mechanistic microbiome research.</title>
        <authorList>
            <person name="Poyet M."/>
            <person name="Groussin M."/>
            <person name="Gibbons S.M."/>
            <person name="Avila-Pacheco J."/>
            <person name="Jiang X."/>
            <person name="Kearney S.M."/>
            <person name="Perrotta A.R."/>
            <person name="Berdy B."/>
            <person name="Zhao S."/>
            <person name="Lieberman T.D."/>
            <person name="Swanson P.K."/>
            <person name="Smith M."/>
            <person name="Roesemann S."/>
            <person name="Alexander J.E."/>
            <person name="Rich S.A."/>
            <person name="Livny J."/>
            <person name="Vlamakis H."/>
            <person name="Clish C."/>
            <person name="Bullock K."/>
            <person name="Deik A."/>
            <person name="Scott J."/>
            <person name="Pierce K.A."/>
            <person name="Xavier R.J."/>
            <person name="Alm E.J."/>
        </authorList>
    </citation>
    <scope>NUCLEOTIDE SEQUENCE [LARGE SCALE GENOMIC DNA]</scope>
    <source>
        <strain evidence="4 5">BIOML-A7</strain>
    </source>
</reference>
<evidence type="ECO:0000259" key="3">
    <source>
        <dbReference type="Pfam" id="PF00535"/>
    </source>
</evidence>
<protein>
    <submittedName>
        <fullName evidence="4">Glycosyltransferase family 2 protein</fullName>
    </submittedName>
</protein>